<evidence type="ECO:0000256" key="4">
    <source>
        <dbReference type="SAM" id="SignalP"/>
    </source>
</evidence>
<keyword evidence="3" id="KW-0812">Transmembrane</keyword>
<dbReference type="InterPro" id="IPR027806">
    <property type="entry name" value="HARBI1_dom"/>
</dbReference>
<protein>
    <recommendedName>
        <fullName evidence="5">DDE Tnp4 domain-containing protein</fullName>
    </recommendedName>
</protein>
<comment type="caution">
    <text evidence="6">The sequence shown here is derived from an EMBL/GenBank/DDBJ whole genome shotgun (WGS) entry which is preliminary data.</text>
</comment>
<evidence type="ECO:0000256" key="2">
    <source>
        <dbReference type="ARBA" id="ARBA00022723"/>
    </source>
</evidence>
<feature type="transmembrane region" description="Helical" evidence="3">
    <location>
        <begin position="145"/>
        <end position="169"/>
    </location>
</feature>
<reference evidence="6" key="1">
    <citation type="submission" date="2021-03" db="EMBL/GenBank/DDBJ databases">
        <authorList>
            <person name="Bekaert M."/>
        </authorList>
    </citation>
    <scope>NUCLEOTIDE SEQUENCE</scope>
</reference>
<evidence type="ECO:0000256" key="3">
    <source>
        <dbReference type="SAM" id="Phobius"/>
    </source>
</evidence>
<feature type="domain" description="DDE Tnp4" evidence="5">
    <location>
        <begin position="201"/>
        <end position="362"/>
    </location>
</feature>
<sequence length="375" mass="44291">MNQRQRRLFSMIIMLFMHLKMQTPPPLPYLLDEQNFAFLLLVTQYDFYRRKLRMPLPFYNFSIRSRILENENQDLLVIKDVYGTLISRPYDFWRISGETVQSFEELFVLILPRVGGLRNGQRNVNLRNRLLLTLVWLRQYPTYPILSLIFGICNTLVGSIVNTMWLILWEACSPLIVWPDANSWQQKIGKWSEMPNVLASIDGTSHEILIPSTEPQEEFYSGHRKYHCFHTQKSKIIIDNEKNICYIHGGFLGHDNDAFAYQQIKPIGPGLELDFPNNCFILADSIYPNNIPLVTPYKSVEILRQPQQEHRRRRKFNCMHRKRRVYVEHVIKELKTFKVIGSLYRHPRWEMASIVELCAALSKRRADNIGENYPN</sequence>
<keyword evidence="4" id="KW-0732">Signal</keyword>
<evidence type="ECO:0000313" key="6">
    <source>
        <dbReference type="EMBL" id="CAG2219767.1"/>
    </source>
</evidence>
<gene>
    <name evidence="6" type="ORF">MEDL_33253</name>
</gene>
<name>A0A8S3SG75_MYTED</name>
<dbReference type="Proteomes" id="UP000683360">
    <property type="component" value="Unassembled WGS sequence"/>
</dbReference>
<dbReference type="GO" id="GO:0046872">
    <property type="term" value="F:metal ion binding"/>
    <property type="evidence" value="ECO:0007669"/>
    <property type="project" value="UniProtKB-KW"/>
</dbReference>
<keyword evidence="7" id="KW-1185">Reference proteome</keyword>
<keyword evidence="3" id="KW-0472">Membrane</keyword>
<dbReference type="Pfam" id="PF13359">
    <property type="entry name" value="DDE_Tnp_4"/>
    <property type="match status" value="1"/>
</dbReference>
<comment type="cofactor">
    <cofactor evidence="1">
        <name>a divalent metal cation</name>
        <dbReference type="ChEBI" id="CHEBI:60240"/>
    </cofactor>
</comment>
<feature type="chain" id="PRO_5035859413" description="DDE Tnp4 domain-containing protein" evidence="4">
    <location>
        <begin position="23"/>
        <end position="375"/>
    </location>
</feature>
<evidence type="ECO:0000256" key="1">
    <source>
        <dbReference type="ARBA" id="ARBA00001968"/>
    </source>
</evidence>
<keyword evidence="2" id="KW-0479">Metal-binding</keyword>
<dbReference type="OrthoDB" id="5978462at2759"/>
<evidence type="ECO:0000259" key="5">
    <source>
        <dbReference type="Pfam" id="PF13359"/>
    </source>
</evidence>
<proteinExistence type="predicted"/>
<dbReference type="AlphaFoldDB" id="A0A8S3SG75"/>
<organism evidence="6 7">
    <name type="scientific">Mytilus edulis</name>
    <name type="common">Blue mussel</name>
    <dbReference type="NCBI Taxonomy" id="6550"/>
    <lineage>
        <taxon>Eukaryota</taxon>
        <taxon>Metazoa</taxon>
        <taxon>Spiralia</taxon>
        <taxon>Lophotrochozoa</taxon>
        <taxon>Mollusca</taxon>
        <taxon>Bivalvia</taxon>
        <taxon>Autobranchia</taxon>
        <taxon>Pteriomorphia</taxon>
        <taxon>Mytilida</taxon>
        <taxon>Mytiloidea</taxon>
        <taxon>Mytilidae</taxon>
        <taxon>Mytilinae</taxon>
        <taxon>Mytilus</taxon>
    </lineage>
</organism>
<evidence type="ECO:0000313" key="7">
    <source>
        <dbReference type="Proteomes" id="UP000683360"/>
    </source>
</evidence>
<accession>A0A8S3SG75</accession>
<dbReference type="EMBL" id="CAJPWZ010001640">
    <property type="protein sequence ID" value="CAG2219767.1"/>
    <property type="molecule type" value="Genomic_DNA"/>
</dbReference>
<feature type="signal peptide" evidence="4">
    <location>
        <begin position="1"/>
        <end position="22"/>
    </location>
</feature>
<keyword evidence="3" id="KW-1133">Transmembrane helix</keyword>